<gene>
    <name evidence="3" type="ORF">BCF44_14123</name>
</gene>
<evidence type="ECO:0000313" key="3">
    <source>
        <dbReference type="EMBL" id="REH17906.1"/>
    </source>
</evidence>
<dbReference type="GO" id="GO:0006313">
    <property type="term" value="P:DNA transposition"/>
    <property type="evidence" value="ECO:0007669"/>
    <property type="project" value="InterPro"/>
</dbReference>
<comment type="caution">
    <text evidence="3">The sequence shown here is derived from an EMBL/GenBank/DDBJ whole genome shotgun (WGS) entry which is preliminary data.</text>
</comment>
<keyword evidence="4" id="KW-1185">Reference proteome</keyword>
<dbReference type="PANTHER" id="PTHR33055">
    <property type="entry name" value="TRANSPOSASE FOR INSERTION SEQUENCE ELEMENT IS1111A"/>
    <property type="match status" value="1"/>
</dbReference>
<evidence type="ECO:0000256" key="1">
    <source>
        <dbReference type="SAM" id="MobiDB-lite"/>
    </source>
</evidence>
<name>A0A3E0G5G5_9PSEU</name>
<feature type="domain" description="Transposase IS110-like N-terminal" evidence="2">
    <location>
        <begin position="28"/>
        <end position="184"/>
    </location>
</feature>
<evidence type="ECO:0000313" key="4">
    <source>
        <dbReference type="Proteomes" id="UP000256269"/>
    </source>
</evidence>
<dbReference type="EMBL" id="QUNO01000041">
    <property type="protein sequence ID" value="REH17906.1"/>
    <property type="molecule type" value="Genomic_DNA"/>
</dbReference>
<dbReference type="GO" id="GO:0003677">
    <property type="term" value="F:DNA binding"/>
    <property type="evidence" value="ECO:0007669"/>
    <property type="project" value="InterPro"/>
</dbReference>
<protein>
    <submittedName>
        <fullName evidence="3">Transposase</fullName>
    </submittedName>
</protein>
<dbReference type="InterPro" id="IPR002525">
    <property type="entry name" value="Transp_IS110-like_N"/>
</dbReference>
<dbReference type="Pfam" id="PF01548">
    <property type="entry name" value="DEDD_Tnp_IS110"/>
    <property type="match status" value="1"/>
</dbReference>
<proteinExistence type="predicted"/>
<dbReference type="AlphaFoldDB" id="A0A3E0G5G5"/>
<dbReference type="InterPro" id="IPR047650">
    <property type="entry name" value="Transpos_IS110"/>
</dbReference>
<dbReference type="GO" id="GO:0004803">
    <property type="term" value="F:transposase activity"/>
    <property type="evidence" value="ECO:0007669"/>
    <property type="project" value="InterPro"/>
</dbReference>
<sequence length="250" mass="27181">MPRALSIRAPVPRYGSSEEETRVPATGCGIDWAEARHDVAVVDEHGAVIAAERIGNDAAGLARLLEILAEHAPSVGELPVAIETSKGLLVAGLRAAGRRVFAINPLAVSRYRDRYRSSRGKTDAFDAMVLANIMRTDRDAHCPLPADSVEVQALQVLTRAQQDVVWDKTTLTNRIRSLLKAFFPAALVAFERGGQAPPGIGRVPDDPDRGLHTTSRSRPIGQAVGRVTQARWPSTRYRRRGPASPEGFPW</sequence>
<reference evidence="3 4" key="1">
    <citation type="submission" date="2018-08" db="EMBL/GenBank/DDBJ databases">
        <title>Genomic Encyclopedia of Archaeal and Bacterial Type Strains, Phase II (KMG-II): from individual species to whole genera.</title>
        <authorList>
            <person name="Goeker M."/>
        </authorList>
    </citation>
    <scope>NUCLEOTIDE SEQUENCE [LARGE SCALE GENOMIC DNA]</scope>
    <source>
        <strain evidence="3 4">DSM 45791</strain>
    </source>
</reference>
<accession>A0A3E0G5G5</accession>
<feature type="region of interest" description="Disordered" evidence="1">
    <location>
        <begin position="196"/>
        <end position="250"/>
    </location>
</feature>
<organism evidence="3 4">
    <name type="scientific">Kutzneria buriramensis</name>
    <dbReference type="NCBI Taxonomy" id="1045776"/>
    <lineage>
        <taxon>Bacteria</taxon>
        <taxon>Bacillati</taxon>
        <taxon>Actinomycetota</taxon>
        <taxon>Actinomycetes</taxon>
        <taxon>Pseudonocardiales</taxon>
        <taxon>Pseudonocardiaceae</taxon>
        <taxon>Kutzneria</taxon>
    </lineage>
</organism>
<evidence type="ECO:0000259" key="2">
    <source>
        <dbReference type="Pfam" id="PF01548"/>
    </source>
</evidence>
<dbReference type="PANTHER" id="PTHR33055:SF3">
    <property type="entry name" value="PUTATIVE TRANSPOSASE FOR IS117-RELATED"/>
    <property type="match status" value="1"/>
</dbReference>
<dbReference type="Proteomes" id="UP000256269">
    <property type="component" value="Unassembled WGS sequence"/>
</dbReference>